<dbReference type="RefSeq" id="XP_024396336.1">
    <property type="nucleotide sequence ID" value="XM_024540568.2"/>
</dbReference>
<sequence>MKLDGSKFLNAAESLLFRKNGRTNQVLSNGILLSDAEAVGNHVQTSKQGGCPTPTFVPYTATVSWHTGARNLFSRFFPRYGNYCGPNYSSGRESGSLHWDKPPTDWVDYCCYRHDMGYDAYDQAQLLDADHHFLKCLQKIPETAKISPMGATYQNLYILGLQSFLIPYRGFLVKKIEEAKRRKVRGAVGIVKELRENGAPSMNRSDMNSWQVLTSLMNLTLTLL</sequence>
<keyword evidence="3" id="KW-1185">Reference proteome</keyword>
<dbReference type="Gramene" id="Pp3c15_13470V3.1">
    <property type="protein sequence ID" value="Pp3c15_13470V3.1"/>
    <property type="gene ID" value="Pp3c15_13470"/>
</dbReference>
<protein>
    <recommendedName>
        <fullName evidence="4">Phospholipase A2 domain-containing protein</fullName>
    </recommendedName>
</protein>
<dbReference type="PANTHER" id="PTHR37246:SF1">
    <property type="entry name" value="PHOSPHOLIPASE A2 FAMILY PROTEIN"/>
    <property type="match status" value="1"/>
</dbReference>
<dbReference type="eggNOG" id="ENOG502QSMC">
    <property type="taxonomic scope" value="Eukaryota"/>
</dbReference>
<dbReference type="PaxDb" id="3218-PP1S104_216V6.1"/>
<dbReference type="SUPFAM" id="SSF48619">
    <property type="entry name" value="Phospholipase A2, PLA2"/>
    <property type="match status" value="1"/>
</dbReference>
<reference evidence="1 3" key="1">
    <citation type="journal article" date="2008" name="Science">
        <title>The Physcomitrella genome reveals evolutionary insights into the conquest of land by plants.</title>
        <authorList>
            <person name="Rensing S."/>
            <person name="Lang D."/>
            <person name="Zimmer A."/>
            <person name="Terry A."/>
            <person name="Salamov A."/>
            <person name="Shapiro H."/>
            <person name="Nishiyama T."/>
            <person name="Perroud P.-F."/>
            <person name="Lindquist E."/>
            <person name="Kamisugi Y."/>
            <person name="Tanahashi T."/>
            <person name="Sakakibara K."/>
            <person name="Fujita T."/>
            <person name="Oishi K."/>
            <person name="Shin-I T."/>
            <person name="Kuroki Y."/>
            <person name="Toyoda A."/>
            <person name="Suzuki Y."/>
            <person name="Hashimoto A."/>
            <person name="Yamaguchi K."/>
            <person name="Sugano A."/>
            <person name="Kohara Y."/>
            <person name="Fujiyama A."/>
            <person name="Anterola A."/>
            <person name="Aoki S."/>
            <person name="Ashton N."/>
            <person name="Barbazuk W.B."/>
            <person name="Barker E."/>
            <person name="Bennetzen J."/>
            <person name="Bezanilla M."/>
            <person name="Blankenship R."/>
            <person name="Cho S.H."/>
            <person name="Dutcher S."/>
            <person name="Estelle M."/>
            <person name="Fawcett J.A."/>
            <person name="Gundlach H."/>
            <person name="Hanada K."/>
            <person name="Heyl A."/>
            <person name="Hicks K.A."/>
            <person name="Hugh J."/>
            <person name="Lohr M."/>
            <person name="Mayer K."/>
            <person name="Melkozernov A."/>
            <person name="Murata T."/>
            <person name="Nelson D."/>
            <person name="Pils B."/>
            <person name="Prigge M."/>
            <person name="Reiss B."/>
            <person name="Renner T."/>
            <person name="Rombauts S."/>
            <person name="Rushton P."/>
            <person name="Sanderfoot A."/>
            <person name="Schween G."/>
            <person name="Shiu S.-H."/>
            <person name="Stueber K."/>
            <person name="Theodoulou F.L."/>
            <person name="Tu H."/>
            <person name="Van de Peer Y."/>
            <person name="Verrier P.J."/>
            <person name="Waters E."/>
            <person name="Wood A."/>
            <person name="Yang L."/>
            <person name="Cove D."/>
            <person name="Cuming A."/>
            <person name="Hasebe M."/>
            <person name="Lucas S."/>
            <person name="Mishler D.B."/>
            <person name="Reski R."/>
            <person name="Grigoriev I."/>
            <person name="Quatrano R.S."/>
            <person name="Boore J.L."/>
        </authorList>
    </citation>
    <scope>NUCLEOTIDE SEQUENCE [LARGE SCALE GENOMIC DNA]</scope>
    <source>
        <strain evidence="2 3">cv. Gransden 2004</strain>
    </source>
</reference>
<dbReference type="GO" id="GO:0050482">
    <property type="term" value="P:arachidonate secretion"/>
    <property type="evidence" value="ECO:0007669"/>
    <property type="project" value="InterPro"/>
</dbReference>
<dbReference type="Gene3D" id="1.20.90.10">
    <property type="entry name" value="Phospholipase A2 domain"/>
    <property type="match status" value="1"/>
</dbReference>
<dbReference type="InterPro" id="IPR036444">
    <property type="entry name" value="PLipase_A2_dom_sf"/>
</dbReference>
<dbReference type="EMBL" id="ABEU02000015">
    <property type="protein sequence ID" value="PNR39426.1"/>
    <property type="molecule type" value="Genomic_DNA"/>
</dbReference>
<dbReference type="EnsemblPlants" id="Pp3c15_13470V3.5">
    <property type="protein sequence ID" value="Pp3c15_13470V3.5"/>
    <property type="gene ID" value="Pp3c15_13470"/>
</dbReference>
<name>A9SQP6_PHYPA</name>
<dbReference type="Gramene" id="Pp3c15_13470V3.4">
    <property type="protein sequence ID" value="Pp3c15_13470V3.4"/>
    <property type="gene ID" value="Pp3c15_13470"/>
</dbReference>
<dbReference type="PANTHER" id="PTHR37246">
    <property type="entry name" value="OS07G0658000 PROTEIN"/>
    <property type="match status" value="1"/>
</dbReference>
<reference evidence="2" key="3">
    <citation type="submission" date="2020-12" db="UniProtKB">
        <authorList>
            <consortium name="EnsemblPlants"/>
        </authorList>
    </citation>
    <scope>IDENTIFICATION</scope>
</reference>
<dbReference type="FunCoup" id="A9SQP6">
    <property type="interactions" value="429"/>
</dbReference>
<dbReference type="Gramene" id="Pp3c15_13470V3.5">
    <property type="protein sequence ID" value="Pp3c15_13470V3.5"/>
    <property type="gene ID" value="Pp3c15_13470"/>
</dbReference>
<dbReference type="EnsemblPlants" id="Pp3c15_13470V3.1">
    <property type="protein sequence ID" value="Pp3c15_13470V3.1"/>
    <property type="gene ID" value="Pp3c15_13470"/>
</dbReference>
<dbReference type="EnsemblPlants" id="Pp3c15_13470V3.4">
    <property type="protein sequence ID" value="Pp3c15_13470V3.4"/>
    <property type="gene ID" value="Pp3c15_13470"/>
</dbReference>
<dbReference type="Proteomes" id="UP000006727">
    <property type="component" value="Chromosome 15"/>
</dbReference>
<dbReference type="RefSeq" id="XP_073395167.1">
    <property type="nucleotide sequence ID" value="XM_073539066.1"/>
</dbReference>
<dbReference type="GO" id="GO:0004623">
    <property type="term" value="F:phospholipase A2 activity"/>
    <property type="evidence" value="ECO:0007669"/>
    <property type="project" value="InterPro"/>
</dbReference>
<evidence type="ECO:0008006" key="4">
    <source>
        <dbReference type="Google" id="ProtNLM"/>
    </source>
</evidence>
<dbReference type="KEGG" id="ppp:112292263"/>
<dbReference type="HOGENOM" id="CLU_1236807_0_0_1"/>
<dbReference type="RefSeq" id="XP_024396335.1">
    <property type="nucleotide sequence ID" value="XM_024540567.2"/>
</dbReference>
<evidence type="ECO:0000313" key="1">
    <source>
        <dbReference type="EMBL" id="PNR39426.1"/>
    </source>
</evidence>
<gene>
    <name evidence="2" type="primary">LOC112292263</name>
    <name evidence="1" type="ORF">PHYPA_019704</name>
</gene>
<evidence type="ECO:0000313" key="3">
    <source>
        <dbReference type="Proteomes" id="UP000006727"/>
    </source>
</evidence>
<dbReference type="RefSeq" id="XP_024396338.1">
    <property type="nucleotide sequence ID" value="XM_024540570.2"/>
</dbReference>
<dbReference type="EnsemblPlants" id="Pp3c15_13470V3.6">
    <property type="protein sequence ID" value="Pp3c15_13470V3.6"/>
    <property type="gene ID" value="Pp3c15_13470"/>
</dbReference>
<dbReference type="GO" id="GO:0006644">
    <property type="term" value="P:phospholipid metabolic process"/>
    <property type="evidence" value="ECO:0007669"/>
    <property type="project" value="InterPro"/>
</dbReference>
<dbReference type="AlphaFoldDB" id="A9SQP6"/>
<evidence type="ECO:0000313" key="2">
    <source>
        <dbReference type="EnsemblPlants" id="Pp3c15_13470V3.1"/>
    </source>
</evidence>
<accession>A9SQP6</accession>
<organism evidence="1">
    <name type="scientific">Physcomitrium patens</name>
    <name type="common">Spreading-leaved earth moss</name>
    <name type="synonym">Physcomitrella patens</name>
    <dbReference type="NCBI Taxonomy" id="3218"/>
    <lineage>
        <taxon>Eukaryota</taxon>
        <taxon>Viridiplantae</taxon>
        <taxon>Streptophyta</taxon>
        <taxon>Embryophyta</taxon>
        <taxon>Bryophyta</taxon>
        <taxon>Bryophytina</taxon>
        <taxon>Bryopsida</taxon>
        <taxon>Funariidae</taxon>
        <taxon>Funariales</taxon>
        <taxon>Funariaceae</taxon>
        <taxon>Physcomitrium</taxon>
    </lineage>
</organism>
<reference evidence="1 3" key="2">
    <citation type="journal article" date="2018" name="Plant J.">
        <title>The Physcomitrella patens chromosome-scale assembly reveals moss genome structure and evolution.</title>
        <authorList>
            <person name="Lang D."/>
            <person name="Ullrich K.K."/>
            <person name="Murat F."/>
            <person name="Fuchs J."/>
            <person name="Jenkins J."/>
            <person name="Haas F.B."/>
            <person name="Piednoel M."/>
            <person name="Gundlach H."/>
            <person name="Van Bel M."/>
            <person name="Meyberg R."/>
            <person name="Vives C."/>
            <person name="Morata J."/>
            <person name="Symeonidi A."/>
            <person name="Hiss M."/>
            <person name="Muchero W."/>
            <person name="Kamisugi Y."/>
            <person name="Saleh O."/>
            <person name="Blanc G."/>
            <person name="Decker E.L."/>
            <person name="van Gessel N."/>
            <person name="Grimwood J."/>
            <person name="Hayes R.D."/>
            <person name="Graham S.W."/>
            <person name="Gunter L.E."/>
            <person name="McDaniel S.F."/>
            <person name="Hoernstein S.N.W."/>
            <person name="Larsson A."/>
            <person name="Li F.W."/>
            <person name="Perroud P.F."/>
            <person name="Phillips J."/>
            <person name="Ranjan P."/>
            <person name="Rokshar D.S."/>
            <person name="Rothfels C.J."/>
            <person name="Schneider L."/>
            <person name="Shu S."/>
            <person name="Stevenson D.W."/>
            <person name="Thummler F."/>
            <person name="Tillich M."/>
            <person name="Villarreal Aguilar J.C."/>
            <person name="Widiez T."/>
            <person name="Wong G.K."/>
            <person name="Wymore A."/>
            <person name="Zhang Y."/>
            <person name="Zimmer A.D."/>
            <person name="Quatrano R.S."/>
            <person name="Mayer K.F.X."/>
            <person name="Goodstein D."/>
            <person name="Casacuberta J.M."/>
            <person name="Vandepoele K."/>
            <person name="Reski R."/>
            <person name="Cuming A.C."/>
            <person name="Tuskan G.A."/>
            <person name="Maumus F."/>
            <person name="Salse J."/>
            <person name="Schmutz J."/>
            <person name="Rensing S.A."/>
        </authorList>
    </citation>
    <scope>NUCLEOTIDE SEQUENCE [LARGE SCALE GENOMIC DNA]</scope>
    <source>
        <strain evidence="2 3">cv. Gransden 2004</strain>
    </source>
</reference>
<dbReference type="Gramene" id="Pp3c15_13470V3.6">
    <property type="protein sequence ID" value="Pp3c15_13470V3.6"/>
    <property type="gene ID" value="Pp3c15_13470"/>
</dbReference>
<proteinExistence type="predicted"/>
<dbReference type="GeneID" id="112292263"/>
<dbReference type="OrthoDB" id="655972at2759"/>
<dbReference type="RefSeq" id="XP_024396337.1">
    <property type="nucleotide sequence ID" value="XM_024540569.2"/>
</dbReference>